<reference evidence="7 8" key="1">
    <citation type="submission" date="2020-03" db="EMBL/GenBank/DDBJ databases">
        <title>Screen low temperature-resistant strains for efficient degradation of petroleum hydrocarbons under the low temperature.</title>
        <authorList>
            <person name="Wang Y."/>
            <person name="Chen J."/>
        </authorList>
    </citation>
    <scope>NUCLEOTIDE SEQUENCE [LARGE SCALE GENOMIC DNA]</scope>
    <source>
        <strain evidence="7 8">KB1</strain>
    </source>
</reference>
<dbReference type="SUPFAM" id="SSF53850">
    <property type="entry name" value="Periplasmic binding protein-like II"/>
    <property type="match status" value="1"/>
</dbReference>
<keyword evidence="4" id="KW-0010">Activator</keyword>
<evidence type="ECO:0000313" key="8">
    <source>
        <dbReference type="Proteomes" id="UP000502345"/>
    </source>
</evidence>
<dbReference type="EMBL" id="CP050124">
    <property type="protein sequence ID" value="QIP43341.1"/>
    <property type="molecule type" value="Genomic_DNA"/>
</dbReference>
<dbReference type="AlphaFoldDB" id="A0A1Q4K4U0"/>
<dbReference type="Proteomes" id="UP000502345">
    <property type="component" value="Chromosome"/>
</dbReference>
<evidence type="ECO:0000259" key="6">
    <source>
        <dbReference type="PROSITE" id="PS50931"/>
    </source>
</evidence>
<dbReference type="InterPro" id="IPR000847">
    <property type="entry name" value="LysR_HTH_N"/>
</dbReference>
<keyword evidence="5" id="KW-0804">Transcription</keyword>
<dbReference type="STRING" id="1833.XU06_28180"/>
<dbReference type="PANTHER" id="PTHR30346:SF28">
    <property type="entry name" value="HTH-TYPE TRANSCRIPTIONAL REGULATOR CYNR"/>
    <property type="match status" value="1"/>
</dbReference>
<dbReference type="Gene3D" id="3.40.190.10">
    <property type="entry name" value="Periplasmic binding protein-like II"/>
    <property type="match status" value="2"/>
</dbReference>
<evidence type="ECO:0000256" key="1">
    <source>
        <dbReference type="ARBA" id="ARBA00009437"/>
    </source>
</evidence>
<evidence type="ECO:0000256" key="5">
    <source>
        <dbReference type="ARBA" id="ARBA00023163"/>
    </source>
</evidence>
<protein>
    <submittedName>
        <fullName evidence="7">LysR family transcriptional regulator</fullName>
    </submittedName>
</protein>
<evidence type="ECO:0000313" key="7">
    <source>
        <dbReference type="EMBL" id="QIP43341.1"/>
    </source>
</evidence>
<keyword evidence="2" id="KW-0805">Transcription regulation</keyword>
<keyword evidence="3" id="KW-0238">DNA-binding</keyword>
<dbReference type="Pfam" id="PF03466">
    <property type="entry name" value="LysR_substrate"/>
    <property type="match status" value="1"/>
</dbReference>
<dbReference type="Pfam" id="PF00126">
    <property type="entry name" value="HTH_1"/>
    <property type="match status" value="1"/>
</dbReference>
<dbReference type="PANTHER" id="PTHR30346">
    <property type="entry name" value="TRANSCRIPTIONAL DUAL REGULATOR HCAR-RELATED"/>
    <property type="match status" value="1"/>
</dbReference>
<dbReference type="GO" id="GO:0003700">
    <property type="term" value="F:DNA-binding transcription factor activity"/>
    <property type="evidence" value="ECO:0007669"/>
    <property type="project" value="InterPro"/>
</dbReference>
<sequence>MSKFGESATPRIDPRQLQDFLAVVEHGSITAAAANQFTGTSSVSQSIARLERRVGGRLFNRGRTGATLTARGRNLIDPAREALAALDRLVVEREFLLSAVPHLSVATTASLADDPAAVLLGALRTEVPNLRITISDPPGSSVADAIHPVMAGTADVAIMESLPTGVPGTRTVRLPDHKLRLVCPPGTPPPVDGVFIGEDLMRIGLVVAPRFETSDVYRHLRSIEPRIDHAFVMRSQHRDAFADFAYEGIGAVILELSSAERASERGCTVGEIFELPPRKIAAVARDGQNTQIVEHFLRLCAEQSARKP</sequence>
<dbReference type="RefSeq" id="WP_050654935.1">
    <property type="nucleotide sequence ID" value="NZ_CP050124.1"/>
</dbReference>
<organism evidence="7 8">
    <name type="scientific">Rhodococcus erythropolis</name>
    <name type="common">Arthrobacter picolinophilus</name>
    <dbReference type="NCBI Taxonomy" id="1833"/>
    <lineage>
        <taxon>Bacteria</taxon>
        <taxon>Bacillati</taxon>
        <taxon>Actinomycetota</taxon>
        <taxon>Actinomycetes</taxon>
        <taxon>Mycobacteriales</taxon>
        <taxon>Nocardiaceae</taxon>
        <taxon>Rhodococcus</taxon>
        <taxon>Rhodococcus erythropolis group</taxon>
    </lineage>
</organism>
<dbReference type="InterPro" id="IPR005119">
    <property type="entry name" value="LysR_subst-bd"/>
</dbReference>
<comment type="similarity">
    <text evidence="1">Belongs to the LysR transcriptional regulatory family.</text>
</comment>
<proteinExistence type="inferred from homology"/>
<evidence type="ECO:0000256" key="4">
    <source>
        <dbReference type="ARBA" id="ARBA00023159"/>
    </source>
</evidence>
<evidence type="ECO:0000256" key="2">
    <source>
        <dbReference type="ARBA" id="ARBA00023015"/>
    </source>
</evidence>
<accession>A0A1Q4K4U0</accession>
<dbReference type="GO" id="GO:0003677">
    <property type="term" value="F:DNA binding"/>
    <property type="evidence" value="ECO:0007669"/>
    <property type="project" value="UniProtKB-KW"/>
</dbReference>
<dbReference type="Gene3D" id="1.10.10.10">
    <property type="entry name" value="Winged helix-like DNA-binding domain superfamily/Winged helix DNA-binding domain"/>
    <property type="match status" value="1"/>
</dbReference>
<name>A0A1Q4K4U0_RHOER</name>
<dbReference type="InterPro" id="IPR036388">
    <property type="entry name" value="WH-like_DNA-bd_sf"/>
</dbReference>
<dbReference type="GO" id="GO:0032993">
    <property type="term" value="C:protein-DNA complex"/>
    <property type="evidence" value="ECO:0007669"/>
    <property type="project" value="TreeGrafter"/>
</dbReference>
<evidence type="ECO:0000256" key="3">
    <source>
        <dbReference type="ARBA" id="ARBA00023125"/>
    </source>
</evidence>
<feature type="domain" description="HTH lysR-type" evidence="6">
    <location>
        <begin position="12"/>
        <end position="69"/>
    </location>
</feature>
<dbReference type="OrthoDB" id="3176554at2"/>
<dbReference type="PROSITE" id="PS50931">
    <property type="entry name" value="HTH_LYSR"/>
    <property type="match status" value="1"/>
</dbReference>
<dbReference type="SUPFAM" id="SSF46785">
    <property type="entry name" value="Winged helix' DNA-binding domain"/>
    <property type="match status" value="1"/>
</dbReference>
<gene>
    <name evidence="7" type="ORF">G9444_6098</name>
</gene>
<dbReference type="InterPro" id="IPR036390">
    <property type="entry name" value="WH_DNA-bd_sf"/>
</dbReference>